<proteinExistence type="predicted"/>
<comment type="caution">
    <text evidence="2">The sequence shown here is derived from an EMBL/GenBank/DDBJ whole genome shotgun (WGS) entry which is preliminary data.</text>
</comment>
<dbReference type="EMBL" id="LAVV01006626">
    <property type="protein sequence ID" value="KNZ59046.1"/>
    <property type="molecule type" value="Genomic_DNA"/>
</dbReference>
<evidence type="ECO:0000313" key="2">
    <source>
        <dbReference type="EMBL" id="KNZ59046.1"/>
    </source>
</evidence>
<dbReference type="VEuPathDB" id="FungiDB:VP01_180g1"/>
<reference evidence="2 3" key="1">
    <citation type="submission" date="2015-08" db="EMBL/GenBank/DDBJ databases">
        <title>Next Generation Sequencing and Analysis of the Genome of Puccinia sorghi L Schw, the Causal Agent of Maize Common Rust.</title>
        <authorList>
            <person name="Rochi L."/>
            <person name="Burguener G."/>
            <person name="Darino M."/>
            <person name="Turjanski A."/>
            <person name="Kreff E."/>
            <person name="Dieguez M.J."/>
            <person name="Sacco F."/>
        </authorList>
    </citation>
    <scope>NUCLEOTIDE SEQUENCE [LARGE SCALE GENOMIC DNA]</scope>
    <source>
        <strain evidence="2 3">RO10H11247</strain>
    </source>
</reference>
<dbReference type="Proteomes" id="UP000037035">
    <property type="component" value="Unassembled WGS sequence"/>
</dbReference>
<keyword evidence="1" id="KW-0812">Transmembrane</keyword>
<gene>
    <name evidence="2" type="ORF">VP01_180g1</name>
</gene>
<keyword evidence="3" id="KW-1185">Reference proteome</keyword>
<evidence type="ECO:0000313" key="3">
    <source>
        <dbReference type="Proteomes" id="UP000037035"/>
    </source>
</evidence>
<protein>
    <submittedName>
        <fullName evidence="2">Uncharacterized protein</fullName>
    </submittedName>
</protein>
<dbReference type="AlphaFoldDB" id="A0A0L6VE37"/>
<name>A0A0L6VE37_9BASI</name>
<keyword evidence="1" id="KW-0472">Membrane</keyword>
<keyword evidence="1" id="KW-1133">Transmembrane helix</keyword>
<feature type="transmembrane region" description="Helical" evidence="1">
    <location>
        <begin position="33"/>
        <end position="59"/>
    </location>
</feature>
<accession>A0A0L6VE37</accession>
<sequence>MDTRTPFFPCLLLFFFFFFYSFTKVSFSDNRFFFFFLEYTIMMILKHVSPVSFSLLVLLKLSLRIFRIFEPCCACRRLYSRYYPKQIPIIGSNPVQNLSWRSKFTAEKLFSRYICFFCSQFFIEAKHNLKFKNYFNLFLGEIDGIHTLICQSGNLQKLKRLSVTELPCDLLMMGMLWLLPNVMPSISQMGFSTFLFLAMVWLKVYWYHIAEFHAISVKNMENQIRALCGPENKEQLFNLRHKMGDPNIEEYSQMLANHPKLHCGCDSTQTTKKELDSTGIVNSEEPTKKELDSSGIVNSEELWNRRANFALGKCGPIMGANITSKNELSTLCCD</sequence>
<evidence type="ECO:0000256" key="1">
    <source>
        <dbReference type="SAM" id="Phobius"/>
    </source>
</evidence>
<organism evidence="2 3">
    <name type="scientific">Puccinia sorghi</name>
    <dbReference type="NCBI Taxonomy" id="27349"/>
    <lineage>
        <taxon>Eukaryota</taxon>
        <taxon>Fungi</taxon>
        <taxon>Dikarya</taxon>
        <taxon>Basidiomycota</taxon>
        <taxon>Pucciniomycotina</taxon>
        <taxon>Pucciniomycetes</taxon>
        <taxon>Pucciniales</taxon>
        <taxon>Pucciniaceae</taxon>
        <taxon>Puccinia</taxon>
    </lineage>
</organism>